<dbReference type="InterPro" id="IPR011152">
    <property type="entry name" value="Pesterase_MJ0912"/>
</dbReference>
<dbReference type="InterPro" id="IPR029052">
    <property type="entry name" value="Metallo-depent_PP-like"/>
</dbReference>
<name>A0A3M9ME40_9MICO</name>
<dbReference type="PIRSF" id="PIRSF000883">
    <property type="entry name" value="Pesterase_MJ0912"/>
    <property type="match status" value="1"/>
</dbReference>
<organism evidence="3 4">
    <name type="scientific">Flexivirga caeni</name>
    <dbReference type="NCBI Taxonomy" id="2294115"/>
    <lineage>
        <taxon>Bacteria</taxon>
        <taxon>Bacillati</taxon>
        <taxon>Actinomycetota</taxon>
        <taxon>Actinomycetes</taxon>
        <taxon>Micrococcales</taxon>
        <taxon>Dermacoccaceae</taxon>
        <taxon>Flexivirga</taxon>
    </lineage>
</organism>
<gene>
    <name evidence="3" type="ORF">EFY87_06005</name>
</gene>
<protein>
    <submittedName>
        <fullName evidence="3">Metallophosphoesterase</fullName>
    </submittedName>
</protein>
<feature type="domain" description="Calcineurin-like phosphoesterase" evidence="2">
    <location>
        <begin position="1"/>
        <end position="211"/>
    </location>
</feature>
<dbReference type="Gene3D" id="3.60.21.10">
    <property type="match status" value="1"/>
</dbReference>
<evidence type="ECO:0000256" key="1">
    <source>
        <dbReference type="ARBA" id="ARBA00008950"/>
    </source>
</evidence>
<evidence type="ECO:0000313" key="3">
    <source>
        <dbReference type="EMBL" id="RNI23826.1"/>
    </source>
</evidence>
<comment type="caution">
    <text evidence="3">The sequence shown here is derived from an EMBL/GenBank/DDBJ whole genome shotgun (WGS) entry which is preliminary data.</text>
</comment>
<dbReference type="PANTHER" id="PTHR42850:SF2">
    <property type="entry name" value="BLL5683 PROTEIN"/>
    <property type="match status" value="1"/>
</dbReference>
<sequence>MRAAVLSDVHGNAIALSAVVEAAQRVCAEAFWIVGDLVANGPQPVETIAIAKSLPNLAIVRGNTDRYVLTGDLSGMIPPIDQPRTPEEVEVLVAAASAHAWTRGCLTAAGHYDWFAALPLEVRRCLPDGTRVLLVHASPGRDDGPGLTVDTSDLDLAKQGWNDCEADLIFVGHTHMPADRSSGSVRMVNVGSVSLPPQPRGACWVLLDADESGYSLTWHETDYDRDAVRSALAGSHHPTPEWLAGKLKLDAPTPVRG</sequence>
<dbReference type="SUPFAM" id="SSF56300">
    <property type="entry name" value="Metallo-dependent phosphatases"/>
    <property type="match status" value="1"/>
</dbReference>
<dbReference type="GO" id="GO:0016791">
    <property type="term" value="F:phosphatase activity"/>
    <property type="evidence" value="ECO:0007669"/>
    <property type="project" value="TreeGrafter"/>
</dbReference>
<dbReference type="EMBL" id="RJJQ01000004">
    <property type="protein sequence ID" value="RNI23826.1"/>
    <property type="molecule type" value="Genomic_DNA"/>
</dbReference>
<evidence type="ECO:0000259" key="2">
    <source>
        <dbReference type="Pfam" id="PF12850"/>
    </source>
</evidence>
<proteinExistence type="inferred from homology"/>
<dbReference type="OrthoDB" id="9813918at2"/>
<evidence type="ECO:0000313" key="4">
    <source>
        <dbReference type="Proteomes" id="UP000271678"/>
    </source>
</evidence>
<accession>A0A3M9ME40</accession>
<dbReference type="Proteomes" id="UP000271678">
    <property type="component" value="Unassembled WGS sequence"/>
</dbReference>
<dbReference type="Pfam" id="PF12850">
    <property type="entry name" value="Metallophos_2"/>
    <property type="match status" value="1"/>
</dbReference>
<dbReference type="PANTHER" id="PTHR42850">
    <property type="entry name" value="METALLOPHOSPHOESTERASE"/>
    <property type="match status" value="1"/>
</dbReference>
<comment type="similarity">
    <text evidence="1">Belongs to the metallophosphoesterase superfamily. YfcE family.</text>
</comment>
<dbReference type="AlphaFoldDB" id="A0A3M9ME40"/>
<reference evidence="3 4" key="1">
    <citation type="submission" date="2018-11" db="EMBL/GenBank/DDBJ databases">
        <title>Draft genome of Simplicispira Flexivirga sp. BO-16.</title>
        <authorList>
            <person name="Im W.T."/>
        </authorList>
    </citation>
    <scope>NUCLEOTIDE SEQUENCE [LARGE SCALE GENOMIC DNA]</scope>
    <source>
        <strain evidence="3 4">BO-16</strain>
    </source>
</reference>
<dbReference type="InterPro" id="IPR050126">
    <property type="entry name" value="Ap4A_hydrolase"/>
</dbReference>
<dbReference type="InterPro" id="IPR024654">
    <property type="entry name" value="Calcineurin-like_PHP_lpxH"/>
</dbReference>
<dbReference type="GO" id="GO:0005737">
    <property type="term" value="C:cytoplasm"/>
    <property type="evidence" value="ECO:0007669"/>
    <property type="project" value="TreeGrafter"/>
</dbReference>
<keyword evidence="4" id="KW-1185">Reference proteome</keyword>
<dbReference type="RefSeq" id="WP_123270564.1">
    <property type="nucleotide sequence ID" value="NZ_RJJQ01000004.1"/>
</dbReference>